<feature type="domain" description="Reverse transcriptase zinc-binding" evidence="1">
    <location>
        <begin position="80"/>
        <end position="164"/>
    </location>
</feature>
<dbReference type="Pfam" id="PF13966">
    <property type="entry name" value="zf-RVT"/>
    <property type="match status" value="1"/>
</dbReference>
<dbReference type="PANTHER" id="PTHR36617">
    <property type="entry name" value="PROTEIN, PUTATIVE-RELATED"/>
    <property type="match status" value="1"/>
</dbReference>
<dbReference type="AlphaFoldDB" id="A0A200PXV7"/>
<keyword evidence="2" id="KW-0695">RNA-directed DNA polymerase</keyword>
<dbReference type="OMA" id="NMCKRNG"/>
<reference evidence="2 3" key="1">
    <citation type="journal article" date="2017" name="Mol. Plant">
        <title>The Genome of Medicinal Plant Macleaya cordata Provides New Insights into Benzylisoquinoline Alkaloids Metabolism.</title>
        <authorList>
            <person name="Liu X."/>
            <person name="Liu Y."/>
            <person name="Huang P."/>
            <person name="Ma Y."/>
            <person name="Qing Z."/>
            <person name="Tang Q."/>
            <person name="Cao H."/>
            <person name="Cheng P."/>
            <person name="Zheng Y."/>
            <person name="Yuan Z."/>
            <person name="Zhou Y."/>
            <person name="Liu J."/>
            <person name="Tang Z."/>
            <person name="Zhuo Y."/>
            <person name="Zhang Y."/>
            <person name="Yu L."/>
            <person name="Huang J."/>
            <person name="Yang P."/>
            <person name="Peng Q."/>
            <person name="Zhang J."/>
            <person name="Jiang W."/>
            <person name="Zhang Z."/>
            <person name="Lin K."/>
            <person name="Ro D.K."/>
            <person name="Chen X."/>
            <person name="Xiong X."/>
            <person name="Shang Y."/>
            <person name="Huang S."/>
            <person name="Zeng J."/>
        </authorList>
    </citation>
    <scope>NUCLEOTIDE SEQUENCE [LARGE SCALE GENOMIC DNA]</scope>
    <source>
        <strain evidence="3">cv. BLH2017</strain>
        <tissue evidence="2">Root</tissue>
    </source>
</reference>
<dbReference type="PANTHER" id="PTHR36617:SF15">
    <property type="entry name" value="REVERSE TRANSCRIPTASE ZINC-BINDING DOMAIN-CONTAINING PROTEIN"/>
    <property type="match status" value="1"/>
</dbReference>
<keyword evidence="3" id="KW-1185">Reference proteome</keyword>
<gene>
    <name evidence="2" type="ORF">BVC80_1807g2</name>
</gene>
<organism evidence="2 3">
    <name type="scientific">Macleaya cordata</name>
    <name type="common">Five-seeded plume-poppy</name>
    <name type="synonym">Bocconia cordata</name>
    <dbReference type="NCBI Taxonomy" id="56857"/>
    <lineage>
        <taxon>Eukaryota</taxon>
        <taxon>Viridiplantae</taxon>
        <taxon>Streptophyta</taxon>
        <taxon>Embryophyta</taxon>
        <taxon>Tracheophyta</taxon>
        <taxon>Spermatophyta</taxon>
        <taxon>Magnoliopsida</taxon>
        <taxon>Ranunculales</taxon>
        <taxon>Papaveraceae</taxon>
        <taxon>Papaveroideae</taxon>
        <taxon>Macleaya</taxon>
    </lineage>
</organism>
<dbReference type="Proteomes" id="UP000195402">
    <property type="component" value="Unassembled WGS sequence"/>
</dbReference>
<dbReference type="OrthoDB" id="696485at2759"/>
<accession>A0A200PXV7</accession>
<comment type="caution">
    <text evidence="2">The sequence shown here is derived from an EMBL/GenBank/DDBJ whole genome shotgun (WGS) entry which is preliminary data.</text>
</comment>
<evidence type="ECO:0000313" key="2">
    <source>
        <dbReference type="EMBL" id="OVA03034.1"/>
    </source>
</evidence>
<dbReference type="GO" id="GO:0003964">
    <property type="term" value="F:RNA-directed DNA polymerase activity"/>
    <property type="evidence" value="ECO:0007669"/>
    <property type="project" value="UniProtKB-KW"/>
</dbReference>
<dbReference type="EMBL" id="MVGT01003871">
    <property type="protein sequence ID" value="OVA03034.1"/>
    <property type="molecule type" value="Genomic_DNA"/>
</dbReference>
<dbReference type="InterPro" id="IPR026960">
    <property type="entry name" value="RVT-Znf"/>
</dbReference>
<evidence type="ECO:0000259" key="1">
    <source>
        <dbReference type="Pfam" id="PF13966"/>
    </source>
</evidence>
<name>A0A200PXV7_MACCD</name>
<evidence type="ECO:0000313" key="3">
    <source>
        <dbReference type="Proteomes" id="UP000195402"/>
    </source>
</evidence>
<protein>
    <submittedName>
        <fullName evidence="2">Reverse transcriptase zinc-binding domain</fullName>
    </submittedName>
</protein>
<keyword evidence="2" id="KW-0548">Nucleotidyltransferase</keyword>
<dbReference type="InParanoid" id="A0A200PXV7"/>
<sequence>MPLLLSYPRQFQVSMKKEAFVADCVVVVGDSTTWDLGFRRTFYDWEQESVGRLMSKINNSHIAIDTKDTMVWIPAESKTFTVQSCYKVLLPRSEEAFPASAVWSTLAPTKVAFTVWAAYFRKLPTVDALKRRGRICPNRCELCYNEEETCDHILLHCKFSWEIWTFVAQSFNIQWCPPSTLDKSLTFGRS</sequence>
<proteinExistence type="predicted"/>
<keyword evidence="2" id="KW-0808">Transferase</keyword>